<dbReference type="EMBL" id="HBUF01375508">
    <property type="protein sequence ID" value="CAG6728135.1"/>
    <property type="molecule type" value="Transcribed_RNA"/>
</dbReference>
<dbReference type="AlphaFoldDB" id="A0A8D8YGG6"/>
<feature type="signal peptide" evidence="1">
    <location>
        <begin position="1"/>
        <end position="23"/>
    </location>
</feature>
<keyword evidence="1" id="KW-0732">Signal</keyword>
<evidence type="ECO:0008006" key="3">
    <source>
        <dbReference type="Google" id="ProtNLM"/>
    </source>
</evidence>
<name>A0A8D8YGG6_9HEMI</name>
<evidence type="ECO:0000256" key="1">
    <source>
        <dbReference type="SAM" id="SignalP"/>
    </source>
</evidence>
<organism evidence="2">
    <name type="scientific">Cacopsylla melanoneura</name>
    <dbReference type="NCBI Taxonomy" id="428564"/>
    <lineage>
        <taxon>Eukaryota</taxon>
        <taxon>Metazoa</taxon>
        <taxon>Ecdysozoa</taxon>
        <taxon>Arthropoda</taxon>
        <taxon>Hexapoda</taxon>
        <taxon>Insecta</taxon>
        <taxon>Pterygota</taxon>
        <taxon>Neoptera</taxon>
        <taxon>Paraneoptera</taxon>
        <taxon>Hemiptera</taxon>
        <taxon>Sternorrhyncha</taxon>
        <taxon>Psylloidea</taxon>
        <taxon>Psyllidae</taxon>
        <taxon>Psyllinae</taxon>
        <taxon>Cacopsylla</taxon>
    </lineage>
</organism>
<dbReference type="EMBL" id="HBUF01375510">
    <property type="protein sequence ID" value="CAG6728137.1"/>
    <property type="molecule type" value="Transcribed_RNA"/>
</dbReference>
<protein>
    <recommendedName>
        <fullName evidence="3">Secreted protein</fullName>
    </recommendedName>
</protein>
<accession>A0A8D8YGG6</accession>
<proteinExistence type="predicted"/>
<reference evidence="2" key="1">
    <citation type="submission" date="2021-05" db="EMBL/GenBank/DDBJ databases">
        <authorList>
            <person name="Alioto T."/>
            <person name="Alioto T."/>
            <person name="Gomez Garrido J."/>
        </authorList>
    </citation>
    <scope>NUCLEOTIDE SEQUENCE</scope>
</reference>
<sequence>MSVCPRGHFMACFLLAASRGTSSTPPVSISSLVCPIFMPSILGSLCLFCGSSSCCLIFWRTCSSDQPIFRSCISLSLILSAVNDFFSCMKSSRSCLYAFLDDKLCLYLRSSSTICRVGP</sequence>
<evidence type="ECO:0000313" key="2">
    <source>
        <dbReference type="EMBL" id="CAG6728137.1"/>
    </source>
</evidence>
<feature type="chain" id="PRO_5036262602" description="Secreted protein" evidence="1">
    <location>
        <begin position="24"/>
        <end position="119"/>
    </location>
</feature>